<comment type="caution">
    <text evidence="1">The sequence shown here is derived from an EMBL/GenBank/DDBJ whole genome shotgun (WGS) entry which is preliminary data.</text>
</comment>
<dbReference type="EMBL" id="SDEE01000757">
    <property type="protein sequence ID" value="RXW14145.1"/>
    <property type="molecule type" value="Genomic_DNA"/>
</dbReference>
<dbReference type="Proteomes" id="UP000290288">
    <property type="component" value="Unassembled WGS sequence"/>
</dbReference>
<name>A0A4Q2D7I4_9AGAR</name>
<gene>
    <name evidence="1" type="ORF">EST38_g11705</name>
</gene>
<evidence type="ECO:0000313" key="1">
    <source>
        <dbReference type="EMBL" id="RXW14145.1"/>
    </source>
</evidence>
<sequence>MALNIPGLKPLIDEAMKMHPTIFTKALPIQMEKLIIEPCMQLESLASSRWLIVVDGLDECVGAAGVDREQEQELVLNLLISLLSHSLPFFVLLCARAESWLKDEFNSDPLSGMTETLPLYASTDADEDMLRYLKTEFDRIASCQRNALAMRSVPRPWPPTSVPLLIVEKSSGQFVYAKTAIRFLDDRWNPPEKQLTKLLASLKRSGNDASIFSPLDALYTGILESCPNTESMLQVLGEVICFDYAAVCKDRWDILDTLFERTSGESFQALRGLHSLVDVENCAKKIKKPLFHTSFHEFLTTSSRAGAFFIDLPSVHARLLHRCMDHLERRDYASEHFRSGYDRSMVWSLDRFTDRGFLKRFFDACFLPDLPGVSVSAFKHETRGSPPDYIPILTFEGTPLTMLPLKGVDERLRSSVRVDPAADPGAKSALELDDVLEKSLFSPEFGSQFDVFSQPFLMFLADPARSLHHCYILQDRIRLLIRTMLVHPSGFPGILEASNGCETWDPIQLRYPFAQWFVDSSLSTIEESLFIFS</sequence>
<dbReference type="OrthoDB" id="2911495at2759"/>
<reference evidence="1 2" key="1">
    <citation type="submission" date="2019-01" db="EMBL/GenBank/DDBJ databases">
        <title>Draft genome sequence of Psathyrella aberdarensis IHI B618.</title>
        <authorList>
            <person name="Buettner E."/>
            <person name="Kellner H."/>
        </authorList>
    </citation>
    <scope>NUCLEOTIDE SEQUENCE [LARGE SCALE GENOMIC DNA]</scope>
    <source>
        <strain evidence="1 2">IHI B618</strain>
    </source>
</reference>
<proteinExistence type="predicted"/>
<organism evidence="1 2">
    <name type="scientific">Candolleomyces aberdarensis</name>
    <dbReference type="NCBI Taxonomy" id="2316362"/>
    <lineage>
        <taxon>Eukaryota</taxon>
        <taxon>Fungi</taxon>
        <taxon>Dikarya</taxon>
        <taxon>Basidiomycota</taxon>
        <taxon>Agaricomycotina</taxon>
        <taxon>Agaricomycetes</taxon>
        <taxon>Agaricomycetidae</taxon>
        <taxon>Agaricales</taxon>
        <taxon>Agaricineae</taxon>
        <taxon>Psathyrellaceae</taxon>
        <taxon>Candolleomyces</taxon>
    </lineage>
</organism>
<keyword evidence="2" id="KW-1185">Reference proteome</keyword>
<evidence type="ECO:0008006" key="3">
    <source>
        <dbReference type="Google" id="ProtNLM"/>
    </source>
</evidence>
<dbReference type="PANTHER" id="PTHR10039:SF14">
    <property type="entry name" value="NACHT DOMAIN-CONTAINING PROTEIN"/>
    <property type="match status" value="1"/>
</dbReference>
<dbReference type="PANTHER" id="PTHR10039">
    <property type="entry name" value="AMELOGENIN"/>
    <property type="match status" value="1"/>
</dbReference>
<protein>
    <recommendedName>
        <fullName evidence="3">NACHT domain-containing protein</fullName>
    </recommendedName>
</protein>
<evidence type="ECO:0000313" key="2">
    <source>
        <dbReference type="Proteomes" id="UP000290288"/>
    </source>
</evidence>
<dbReference type="AlphaFoldDB" id="A0A4Q2D7I4"/>
<accession>A0A4Q2D7I4</accession>
<dbReference type="STRING" id="2316362.A0A4Q2D7I4"/>